<dbReference type="PANTHER" id="PTHR12469:SF2">
    <property type="entry name" value="SUCCINATE DEHYDROGENASE ASSEMBLY FACTOR 2, MITOCHONDRIAL"/>
    <property type="match status" value="1"/>
</dbReference>
<dbReference type="SUPFAM" id="SSF109910">
    <property type="entry name" value="YgfY-like"/>
    <property type="match status" value="1"/>
</dbReference>
<dbReference type="GO" id="GO:0006099">
    <property type="term" value="P:tricarboxylic acid cycle"/>
    <property type="evidence" value="ECO:0007669"/>
    <property type="project" value="TreeGrafter"/>
</dbReference>
<organism evidence="4 5">
    <name type="scientific">Microvirga aerophila</name>
    <dbReference type="NCBI Taxonomy" id="670291"/>
    <lineage>
        <taxon>Bacteria</taxon>
        <taxon>Pseudomonadati</taxon>
        <taxon>Pseudomonadota</taxon>
        <taxon>Alphaproteobacteria</taxon>
        <taxon>Hyphomicrobiales</taxon>
        <taxon>Methylobacteriaceae</taxon>
        <taxon>Microvirga</taxon>
    </lineage>
</organism>
<protein>
    <recommendedName>
        <fullName evidence="2">FAD assembly factor SdhE</fullName>
    </recommendedName>
</protein>
<reference evidence="4 5" key="1">
    <citation type="submission" date="2019-07" db="EMBL/GenBank/DDBJ databases">
        <title>Whole genome shotgun sequence of Microvirga aerophila NBRC 106136.</title>
        <authorList>
            <person name="Hosoyama A."/>
            <person name="Uohara A."/>
            <person name="Ohji S."/>
            <person name="Ichikawa N."/>
        </authorList>
    </citation>
    <scope>NUCLEOTIDE SEQUENCE [LARGE SCALE GENOMIC DNA]</scope>
    <source>
        <strain evidence="4 5">NBRC 106136</strain>
    </source>
</reference>
<gene>
    <name evidence="4" type="ORF">MAE02_51290</name>
</gene>
<keyword evidence="5" id="KW-1185">Reference proteome</keyword>
<comment type="similarity">
    <text evidence="1">Belongs to the SdhE FAD assembly factor family.</text>
</comment>
<sequence>MSGTTRTSAGLDVRRRQILFRAWHRGMREMDLIMGRFADAAIGDLSEEDLTEFERLIEVQDRDLLGWITGEIATPENYDTDLFRRLKGFHTHTSPIHT</sequence>
<dbReference type="RefSeq" id="WP_114185831.1">
    <property type="nucleotide sequence ID" value="NZ_BJYU01000105.1"/>
</dbReference>
<dbReference type="OrthoDB" id="9807264at2"/>
<dbReference type="Proteomes" id="UP000321085">
    <property type="component" value="Unassembled WGS sequence"/>
</dbReference>
<dbReference type="AlphaFoldDB" id="A0A512BZQ7"/>
<evidence type="ECO:0000256" key="1">
    <source>
        <dbReference type="ARBA" id="ARBA00008571"/>
    </source>
</evidence>
<evidence type="ECO:0000256" key="2">
    <source>
        <dbReference type="ARBA" id="ARBA00019418"/>
    </source>
</evidence>
<dbReference type="Pfam" id="PF03937">
    <property type="entry name" value="Sdh5"/>
    <property type="match status" value="1"/>
</dbReference>
<dbReference type="PANTHER" id="PTHR12469">
    <property type="entry name" value="PROTEIN EMI5 HOMOLOG, MITOCHONDRIAL"/>
    <property type="match status" value="1"/>
</dbReference>
<name>A0A512BZQ7_9HYPH</name>
<dbReference type="InterPro" id="IPR036714">
    <property type="entry name" value="SDH_sf"/>
</dbReference>
<evidence type="ECO:0000313" key="4">
    <source>
        <dbReference type="EMBL" id="GEO17433.1"/>
    </source>
</evidence>
<comment type="caution">
    <text evidence="4">The sequence shown here is derived from an EMBL/GenBank/DDBJ whole genome shotgun (WGS) entry which is preliminary data.</text>
</comment>
<evidence type="ECO:0000256" key="3">
    <source>
        <dbReference type="ARBA" id="ARBA00023186"/>
    </source>
</evidence>
<dbReference type="Gene3D" id="1.10.150.250">
    <property type="entry name" value="Flavinator of succinate dehydrogenase"/>
    <property type="match status" value="1"/>
</dbReference>
<evidence type="ECO:0000313" key="5">
    <source>
        <dbReference type="Proteomes" id="UP000321085"/>
    </source>
</evidence>
<keyword evidence="3" id="KW-0143">Chaperone</keyword>
<dbReference type="EMBL" id="BJYU01000105">
    <property type="protein sequence ID" value="GEO17433.1"/>
    <property type="molecule type" value="Genomic_DNA"/>
</dbReference>
<accession>A0A512BZQ7</accession>
<proteinExistence type="inferred from homology"/>
<dbReference type="InterPro" id="IPR005631">
    <property type="entry name" value="SDH"/>
</dbReference>